<protein>
    <submittedName>
        <fullName evidence="1">BnaCnng30380D protein</fullName>
    </submittedName>
</protein>
<reference evidence="1 2" key="1">
    <citation type="journal article" date="2014" name="Science">
        <title>Plant genetics. Early allopolyploid evolution in the post-Neolithic Brassica napus oilseed genome.</title>
        <authorList>
            <person name="Chalhoub B."/>
            <person name="Denoeud F."/>
            <person name="Liu S."/>
            <person name="Parkin I.A."/>
            <person name="Tang H."/>
            <person name="Wang X."/>
            <person name="Chiquet J."/>
            <person name="Belcram H."/>
            <person name="Tong C."/>
            <person name="Samans B."/>
            <person name="Correa M."/>
            <person name="Da Silva C."/>
            <person name="Just J."/>
            <person name="Falentin C."/>
            <person name="Koh C.S."/>
            <person name="Le Clainche I."/>
            <person name="Bernard M."/>
            <person name="Bento P."/>
            <person name="Noel B."/>
            <person name="Labadie K."/>
            <person name="Alberti A."/>
            <person name="Charles M."/>
            <person name="Arnaud D."/>
            <person name="Guo H."/>
            <person name="Daviaud C."/>
            <person name="Alamery S."/>
            <person name="Jabbari K."/>
            <person name="Zhao M."/>
            <person name="Edger P.P."/>
            <person name="Chelaifa H."/>
            <person name="Tack D."/>
            <person name="Lassalle G."/>
            <person name="Mestiri I."/>
            <person name="Schnel N."/>
            <person name="Le Paslier M.C."/>
            <person name="Fan G."/>
            <person name="Renault V."/>
            <person name="Bayer P.E."/>
            <person name="Golicz A.A."/>
            <person name="Manoli S."/>
            <person name="Lee T.H."/>
            <person name="Thi V.H."/>
            <person name="Chalabi S."/>
            <person name="Hu Q."/>
            <person name="Fan C."/>
            <person name="Tollenaere R."/>
            <person name="Lu Y."/>
            <person name="Battail C."/>
            <person name="Shen J."/>
            <person name="Sidebottom C.H."/>
            <person name="Wang X."/>
            <person name="Canaguier A."/>
            <person name="Chauveau A."/>
            <person name="Berard A."/>
            <person name="Deniot G."/>
            <person name="Guan M."/>
            <person name="Liu Z."/>
            <person name="Sun F."/>
            <person name="Lim Y.P."/>
            <person name="Lyons E."/>
            <person name="Town C.D."/>
            <person name="Bancroft I."/>
            <person name="Wang X."/>
            <person name="Meng J."/>
            <person name="Ma J."/>
            <person name="Pires J.C."/>
            <person name="King G.J."/>
            <person name="Brunel D."/>
            <person name="Delourme R."/>
            <person name="Renard M."/>
            <person name="Aury J.M."/>
            <person name="Adams K.L."/>
            <person name="Batley J."/>
            <person name="Snowdon R.J."/>
            <person name="Tost J."/>
            <person name="Edwards D."/>
            <person name="Zhou Y."/>
            <person name="Hua W."/>
            <person name="Sharpe A.G."/>
            <person name="Paterson A.H."/>
            <person name="Guan C."/>
            <person name="Wincker P."/>
        </authorList>
    </citation>
    <scope>NUCLEOTIDE SEQUENCE [LARGE SCALE GENOMIC DNA]</scope>
    <source>
        <strain evidence="2">cv. Darmor-bzh</strain>
    </source>
</reference>
<gene>
    <name evidence="1" type="primary">BnaCnng30380D</name>
    <name evidence="1" type="ORF">GSBRNA2T00019624001</name>
</gene>
<proteinExistence type="predicted"/>
<dbReference type="Gramene" id="CDY56478">
    <property type="protein sequence ID" value="CDY56478"/>
    <property type="gene ID" value="GSBRNA2T00019624001"/>
</dbReference>
<dbReference type="PaxDb" id="3708-A0A078IX88"/>
<evidence type="ECO:0000313" key="1">
    <source>
        <dbReference type="EMBL" id="CDY56478.1"/>
    </source>
</evidence>
<feature type="non-terminal residue" evidence="1">
    <location>
        <position position="21"/>
    </location>
</feature>
<dbReference type="EMBL" id="LK033493">
    <property type="protein sequence ID" value="CDY56478.1"/>
    <property type="molecule type" value="Genomic_DNA"/>
</dbReference>
<dbReference type="Proteomes" id="UP000028999">
    <property type="component" value="Unassembled WGS sequence"/>
</dbReference>
<name>A0A078IX88_BRANA</name>
<keyword evidence="2" id="KW-1185">Reference proteome</keyword>
<accession>A0A078IX88</accession>
<dbReference type="AlphaFoldDB" id="A0A078IX88"/>
<organism evidence="1 2">
    <name type="scientific">Brassica napus</name>
    <name type="common">Rape</name>
    <dbReference type="NCBI Taxonomy" id="3708"/>
    <lineage>
        <taxon>Eukaryota</taxon>
        <taxon>Viridiplantae</taxon>
        <taxon>Streptophyta</taxon>
        <taxon>Embryophyta</taxon>
        <taxon>Tracheophyta</taxon>
        <taxon>Spermatophyta</taxon>
        <taxon>Magnoliopsida</taxon>
        <taxon>eudicotyledons</taxon>
        <taxon>Gunneridae</taxon>
        <taxon>Pentapetalae</taxon>
        <taxon>rosids</taxon>
        <taxon>malvids</taxon>
        <taxon>Brassicales</taxon>
        <taxon>Brassicaceae</taxon>
        <taxon>Brassiceae</taxon>
        <taxon>Brassica</taxon>
    </lineage>
</organism>
<sequence>MQVFLWSILSDALPTGDNRSK</sequence>
<evidence type="ECO:0000313" key="2">
    <source>
        <dbReference type="Proteomes" id="UP000028999"/>
    </source>
</evidence>